<proteinExistence type="predicted"/>
<evidence type="ECO:0000259" key="2">
    <source>
        <dbReference type="Pfam" id="PF14321"/>
    </source>
</evidence>
<organism evidence="3 4">
    <name type="scientific">Shiella aurantiaca</name>
    <dbReference type="NCBI Taxonomy" id="3058365"/>
    <lineage>
        <taxon>Bacteria</taxon>
        <taxon>Pseudomonadati</taxon>
        <taxon>Bacteroidota</taxon>
        <taxon>Cytophagia</taxon>
        <taxon>Cytophagales</taxon>
        <taxon>Shiellaceae</taxon>
        <taxon>Shiella</taxon>
    </lineage>
</organism>
<dbReference type="PROSITE" id="PS51257">
    <property type="entry name" value="PROKAR_LIPOPROTEIN"/>
    <property type="match status" value="1"/>
</dbReference>
<evidence type="ECO:0000313" key="3">
    <source>
        <dbReference type="EMBL" id="MDN4165567.1"/>
    </source>
</evidence>
<dbReference type="EMBL" id="JAUHJS010000004">
    <property type="protein sequence ID" value="MDN4165567.1"/>
    <property type="molecule type" value="Genomic_DNA"/>
</dbReference>
<feature type="domain" description="DUF4382" evidence="2">
    <location>
        <begin position="33"/>
        <end position="187"/>
    </location>
</feature>
<accession>A0ABT8F520</accession>
<keyword evidence="4" id="KW-1185">Reference proteome</keyword>
<comment type="caution">
    <text evidence="3">The sequence shown here is derived from an EMBL/GenBank/DDBJ whole genome shotgun (WGS) entry which is preliminary data.</text>
</comment>
<protein>
    <submittedName>
        <fullName evidence="3">DUF4382 domain-containing protein</fullName>
    </submittedName>
</protein>
<name>A0ABT8F520_9BACT</name>
<reference evidence="3" key="1">
    <citation type="submission" date="2023-06" db="EMBL/GenBank/DDBJ databases">
        <title>Cytophagales bacterium Strain LB-30, isolated from soil.</title>
        <authorList>
            <person name="Liu B."/>
        </authorList>
    </citation>
    <scope>NUCLEOTIDE SEQUENCE</scope>
    <source>
        <strain evidence="3">LB-30</strain>
    </source>
</reference>
<sequence length="304" mass="32782">MKTRNQLFKLSAALLVSAGVLASCTDNENVAGKGKASVYLTDAPIDAENVTGVYISVMGVELNGPNGWVTVSSFEEPKSLNLLDYQNGESYFLADQTMDAGVYSEARLILDITEKSESSRNVTPGCYLEFANGEVQPLFVPSGSQSGYKAKGDFTISANSTTDVIIDFDVRKAVVEAGNSGQYILKPVLRLVSNENIGNINGTINSSLTNYSKVVVFIYENDTFTEAELETTDSSNGFDNAVSSALVNEAGEFTLAFINQGTYDLYFVAYDQEGSSLSLIGEQQDVEVKAQTDTEISLELEISL</sequence>
<feature type="chain" id="PRO_5045369782" evidence="1">
    <location>
        <begin position="23"/>
        <end position="304"/>
    </location>
</feature>
<gene>
    <name evidence="3" type="ORF">QWY31_08645</name>
</gene>
<dbReference type="InterPro" id="IPR025491">
    <property type="entry name" value="DUF4382"/>
</dbReference>
<keyword evidence="1" id="KW-0732">Signal</keyword>
<evidence type="ECO:0000313" key="4">
    <source>
        <dbReference type="Proteomes" id="UP001168552"/>
    </source>
</evidence>
<evidence type="ECO:0000256" key="1">
    <source>
        <dbReference type="SAM" id="SignalP"/>
    </source>
</evidence>
<dbReference type="Pfam" id="PF14321">
    <property type="entry name" value="DUF4382"/>
    <property type="match status" value="1"/>
</dbReference>
<feature type="signal peptide" evidence="1">
    <location>
        <begin position="1"/>
        <end position="22"/>
    </location>
</feature>
<dbReference type="Proteomes" id="UP001168552">
    <property type="component" value="Unassembled WGS sequence"/>
</dbReference>